<evidence type="ECO:0000256" key="3">
    <source>
        <dbReference type="ARBA" id="ARBA00023157"/>
    </source>
</evidence>
<dbReference type="GO" id="GO:0016209">
    <property type="term" value="F:antioxidant activity"/>
    <property type="evidence" value="ECO:0007669"/>
    <property type="project" value="InterPro"/>
</dbReference>
<dbReference type="CDD" id="cd02966">
    <property type="entry name" value="TlpA_like_family"/>
    <property type="match status" value="1"/>
</dbReference>
<dbReference type="PANTHER" id="PTHR42852">
    <property type="entry name" value="THIOL:DISULFIDE INTERCHANGE PROTEIN DSBE"/>
    <property type="match status" value="1"/>
</dbReference>
<sequence>MKKFVLIAASLLCVLVTGCKNEEKALEEYNVRTEATVMDFNDRISAMQADTTLTADARNAAMQAAYDETSAKLVEDGLKMLRQYPSGPLAVTVLQNIAAVLEADQLQEALDLLEGEALEDEFVKQLVALSGAKTATAEGQMFTDFTVVQDPADSLGSTVSLSDYVGKGKYVLVDFWASWCGPCKQELPNIAAVYNKYKGDDFDVLSIAVWDDPADTKVAAEEEGVIWSQIINAQQVPTELYGIEGIPHIILFGPDGTILKRNLRGEEIEAAVAEALGR</sequence>
<keyword evidence="4" id="KW-0676">Redox-active center</keyword>
<accession>A0A9D1GME1</accession>
<keyword evidence="2" id="KW-0201">Cytochrome c-type biogenesis</keyword>
<dbReference type="InterPro" id="IPR050553">
    <property type="entry name" value="Thioredoxin_ResA/DsbE_sf"/>
</dbReference>
<dbReference type="PANTHER" id="PTHR42852:SF6">
    <property type="entry name" value="THIOL:DISULFIDE INTERCHANGE PROTEIN DSBE"/>
    <property type="match status" value="1"/>
</dbReference>
<dbReference type="Proteomes" id="UP000886881">
    <property type="component" value="Unassembled WGS sequence"/>
</dbReference>
<dbReference type="PROSITE" id="PS00194">
    <property type="entry name" value="THIOREDOXIN_1"/>
    <property type="match status" value="1"/>
</dbReference>
<dbReference type="PRINTS" id="PR00421">
    <property type="entry name" value="THIOREDOXIN"/>
</dbReference>
<dbReference type="InterPro" id="IPR036249">
    <property type="entry name" value="Thioredoxin-like_sf"/>
</dbReference>
<dbReference type="InterPro" id="IPR013766">
    <property type="entry name" value="Thioredoxin_domain"/>
</dbReference>
<organism evidence="6 7">
    <name type="scientific">Candidatus Cryptobacteroides merdipullorum</name>
    <dbReference type="NCBI Taxonomy" id="2840771"/>
    <lineage>
        <taxon>Bacteria</taxon>
        <taxon>Pseudomonadati</taxon>
        <taxon>Bacteroidota</taxon>
        <taxon>Bacteroidia</taxon>
        <taxon>Bacteroidales</taxon>
        <taxon>Candidatus Cryptobacteroides</taxon>
    </lineage>
</organism>
<dbReference type="AlphaFoldDB" id="A0A9D1GME1"/>
<dbReference type="SUPFAM" id="SSF52833">
    <property type="entry name" value="Thioredoxin-like"/>
    <property type="match status" value="1"/>
</dbReference>
<reference evidence="6" key="1">
    <citation type="submission" date="2020-10" db="EMBL/GenBank/DDBJ databases">
        <authorList>
            <person name="Gilroy R."/>
        </authorList>
    </citation>
    <scope>NUCLEOTIDE SEQUENCE</scope>
    <source>
        <strain evidence="6">ChiHecec2B26-709</strain>
    </source>
</reference>
<dbReference type="GO" id="GO:0017004">
    <property type="term" value="P:cytochrome complex assembly"/>
    <property type="evidence" value="ECO:0007669"/>
    <property type="project" value="UniProtKB-KW"/>
</dbReference>
<protein>
    <submittedName>
        <fullName evidence="6">TlpA family protein disulfide reductase</fullName>
    </submittedName>
</protein>
<dbReference type="GO" id="GO:0030313">
    <property type="term" value="C:cell envelope"/>
    <property type="evidence" value="ECO:0007669"/>
    <property type="project" value="UniProtKB-SubCell"/>
</dbReference>
<dbReference type="Gene3D" id="3.40.30.10">
    <property type="entry name" value="Glutaredoxin"/>
    <property type="match status" value="1"/>
</dbReference>
<keyword evidence="3" id="KW-1015">Disulfide bond</keyword>
<dbReference type="InterPro" id="IPR000866">
    <property type="entry name" value="AhpC/TSA"/>
</dbReference>
<evidence type="ECO:0000259" key="5">
    <source>
        <dbReference type="PROSITE" id="PS51352"/>
    </source>
</evidence>
<dbReference type="GO" id="GO:0016491">
    <property type="term" value="F:oxidoreductase activity"/>
    <property type="evidence" value="ECO:0007669"/>
    <property type="project" value="InterPro"/>
</dbReference>
<evidence type="ECO:0000313" key="6">
    <source>
        <dbReference type="EMBL" id="HIT46830.1"/>
    </source>
</evidence>
<dbReference type="PROSITE" id="PS51352">
    <property type="entry name" value="THIOREDOXIN_2"/>
    <property type="match status" value="1"/>
</dbReference>
<reference evidence="6" key="2">
    <citation type="journal article" date="2021" name="PeerJ">
        <title>Extensive microbial diversity within the chicken gut microbiome revealed by metagenomics and culture.</title>
        <authorList>
            <person name="Gilroy R."/>
            <person name="Ravi A."/>
            <person name="Getino M."/>
            <person name="Pursley I."/>
            <person name="Horton D.L."/>
            <person name="Alikhan N.F."/>
            <person name="Baker D."/>
            <person name="Gharbi K."/>
            <person name="Hall N."/>
            <person name="Watson M."/>
            <person name="Adriaenssens E.M."/>
            <person name="Foster-Nyarko E."/>
            <person name="Jarju S."/>
            <person name="Secka A."/>
            <person name="Antonio M."/>
            <person name="Oren A."/>
            <person name="Chaudhuri R.R."/>
            <person name="La Ragione R."/>
            <person name="Hildebrand F."/>
            <person name="Pallen M.J."/>
        </authorList>
    </citation>
    <scope>NUCLEOTIDE SEQUENCE</scope>
    <source>
        <strain evidence="6">ChiHecec2B26-709</strain>
    </source>
</reference>
<comment type="caution">
    <text evidence="6">The sequence shown here is derived from an EMBL/GenBank/DDBJ whole genome shotgun (WGS) entry which is preliminary data.</text>
</comment>
<evidence type="ECO:0000256" key="2">
    <source>
        <dbReference type="ARBA" id="ARBA00022748"/>
    </source>
</evidence>
<feature type="domain" description="Thioredoxin" evidence="5">
    <location>
        <begin position="136"/>
        <end position="278"/>
    </location>
</feature>
<dbReference type="Pfam" id="PF00578">
    <property type="entry name" value="AhpC-TSA"/>
    <property type="match status" value="1"/>
</dbReference>
<dbReference type="InterPro" id="IPR017937">
    <property type="entry name" value="Thioredoxin_CS"/>
</dbReference>
<name>A0A9D1GME1_9BACT</name>
<dbReference type="EMBL" id="DVLC01000059">
    <property type="protein sequence ID" value="HIT46830.1"/>
    <property type="molecule type" value="Genomic_DNA"/>
</dbReference>
<dbReference type="PROSITE" id="PS51257">
    <property type="entry name" value="PROKAR_LIPOPROTEIN"/>
    <property type="match status" value="1"/>
</dbReference>
<gene>
    <name evidence="6" type="ORF">IAC35_03110</name>
</gene>
<comment type="subcellular location">
    <subcellularLocation>
        <location evidence="1">Cell envelope</location>
    </subcellularLocation>
</comment>
<proteinExistence type="predicted"/>
<evidence type="ECO:0000256" key="4">
    <source>
        <dbReference type="ARBA" id="ARBA00023284"/>
    </source>
</evidence>
<evidence type="ECO:0000313" key="7">
    <source>
        <dbReference type="Proteomes" id="UP000886881"/>
    </source>
</evidence>
<evidence type="ECO:0000256" key="1">
    <source>
        <dbReference type="ARBA" id="ARBA00004196"/>
    </source>
</evidence>